<dbReference type="RefSeq" id="WP_083120205.1">
    <property type="nucleotide sequence ID" value="NZ_JACKUO010000026.1"/>
</dbReference>
<organism evidence="3 4">
    <name type="scientific">Mycolicibacterium rhodesiae</name>
    <name type="common">Mycobacterium rhodesiae</name>
    <dbReference type="NCBI Taxonomy" id="36814"/>
    <lineage>
        <taxon>Bacteria</taxon>
        <taxon>Bacillati</taxon>
        <taxon>Actinomycetota</taxon>
        <taxon>Actinomycetes</taxon>
        <taxon>Mycobacteriales</taxon>
        <taxon>Mycobacteriaceae</taxon>
        <taxon>Mycolicibacterium</taxon>
    </lineage>
</organism>
<dbReference type="AlphaFoldDB" id="A0A1X0IU51"/>
<dbReference type="OrthoDB" id="4733382at2"/>
<sequence>MLLEDPAPRFAGGLAARVESPFAAGPPVPLRQPFPRPPMTRPFHPNDAAQARWFAELMQAEIDDLEELIEVAQDRWTNRCDAGWGAARTPEPVLRLREKLKEVRRLQEALESRFGID</sequence>
<dbReference type="EMBL" id="MVIH01000006">
    <property type="protein sequence ID" value="ORB52372.1"/>
    <property type="molecule type" value="Genomic_DNA"/>
</dbReference>
<protein>
    <submittedName>
        <fullName evidence="3">Uncharacterized protein</fullName>
    </submittedName>
</protein>
<proteinExistence type="predicted"/>
<feature type="coiled-coil region" evidence="1">
    <location>
        <begin position="55"/>
        <end position="113"/>
    </location>
</feature>
<dbReference type="Proteomes" id="UP000192534">
    <property type="component" value="Unassembled WGS sequence"/>
</dbReference>
<evidence type="ECO:0000313" key="4">
    <source>
        <dbReference type="Proteomes" id="UP000192534"/>
    </source>
</evidence>
<feature type="compositionally biased region" description="Pro residues" evidence="2">
    <location>
        <begin position="24"/>
        <end position="40"/>
    </location>
</feature>
<evidence type="ECO:0000313" key="3">
    <source>
        <dbReference type="EMBL" id="ORB52372.1"/>
    </source>
</evidence>
<evidence type="ECO:0000256" key="1">
    <source>
        <dbReference type="SAM" id="Coils"/>
    </source>
</evidence>
<accession>A0A1X0IU51</accession>
<evidence type="ECO:0000256" key="2">
    <source>
        <dbReference type="SAM" id="MobiDB-lite"/>
    </source>
</evidence>
<comment type="caution">
    <text evidence="3">The sequence shown here is derived from an EMBL/GenBank/DDBJ whole genome shotgun (WGS) entry which is preliminary data.</text>
</comment>
<gene>
    <name evidence="3" type="ORF">BST42_15595</name>
</gene>
<feature type="region of interest" description="Disordered" evidence="2">
    <location>
        <begin position="21"/>
        <end position="45"/>
    </location>
</feature>
<reference evidence="3 4" key="1">
    <citation type="submission" date="2016-12" db="EMBL/GenBank/DDBJ databases">
        <title>The new phylogeny of genus Mycobacterium.</title>
        <authorList>
            <person name="Tortoli E."/>
            <person name="Trovato A."/>
            <person name="Cirillo D.M."/>
        </authorList>
    </citation>
    <scope>NUCLEOTIDE SEQUENCE [LARGE SCALE GENOMIC DNA]</scope>
    <source>
        <strain evidence="3 4">DSM 44223</strain>
    </source>
</reference>
<keyword evidence="1" id="KW-0175">Coiled coil</keyword>
<keyword evidence="4" id="KW-1185">Reference proteome</keyword>
<name>A0A1X0IU51_MYCRH</name>